<gene>
    <name evidence="2" type="ordered locus">Hden_1675</name>
</gene>
<dbReference type="OrthoDB" id="7933883at2"/>
<protein>
    <recommendedName>
        <fullName evidence="4">Lipoprotein</fullName>
    </recommendedName>
</protein>
<name>D8JYN0_HYPDA</name>
<proteinExistence type="predicted"/>
<feature type="region of interest" description="Disordered" evidence="1">
    <location>
        <begin position="53"/>
        <end position="74"/>
    </location>
</feature>
<dbReference type="EMBL" id="CP002083">
    <property type="protein sequence ID" value="ADJ23482.1"/>
    <property type="molecule type" value="Genomic_DNA"/>
</dbReference>
<dbReference type="RefSeq" id="WP_013215641.1">
    <property type="nucleotide sequence ID" value="NC_014313.1"/>
</dbReference>
<dbReference type="PROSITE" id="PS51257">
    <property type="entry name" value="PROKAR_LIPOPROTEIN"/>
    <property type="match status" value="1"/>
</dbReference>
<reference evidence="3" key="1">
    <citation type="journal article" date="2011" name="J. Bacteriol.">
        <title>Genome sequences of eight morphologically diverse alphaproteobacteria.</title>
        <authorList>
            <consortium name="US DOE Joint Genome Institute"/>
            <person name="Brown P.J."/>
            <person name="Kysela D.T."/>
            <person name="Buechlein A."/>
            <person name="Hemmerich C."/>
            <person name="Brun Y.V."/>
        </authorList>
    </citation>
    <scope>NUCLEOTIDE SEQUENCE [LARGE SCALE GENOMIC DNA]</scope>
    <source>
        <strain evidence="3">ATCC 51888 / DSM 1869 / NCIB 11706 / TK 0415</strain>
    </source>
</reference>
<keyword evidence="3" id="KW-1185">Reference proteome</keyword>
<dbReference type="KEGG" id="hdn:Hden_1675"/>
<evidence type="ECO:0000313" key="2">
    <source>
        <dbReference type="EMBL" id="ADJ23482.1"/>
    </source>
</evidence>
<dbReference type="HOGENOM" id="CLU_2369055_0_0_5"/>
<dbReference type="AlphaFoldDB" id="D8JYN0"/>
<evidence type="ECO:0008006" key="4">
    <source>
        <dbReference type="Google" id="ProtNLM"/>
    </source>
</evidence>
<accession>D8JYN0</accession>
<dbReference type="STRING" id="582899.Hden_1675"/>
<evidence type="ECO:0000313" key="3">
    <source>
        <dbReference type="Proteomes" id="UP000002033"/>
    </source>
</evidence>
<dbReference type="Proteomes" id="UP000002033">
    <property type="component" value="Chromosome"/>
</dbReference>
<sequence length="95" mass="9848" precursor="true">MRGFIAIVTVAALSTLLQGCGGASGKGYQDPGPRALPSGESCDSIRGQLNRLDSKGVPAQVERASSGGSLSAGQRADVDRYNQLLNQYLGARCHV</sequence>
<evidence type="ECO:0000256" key="1">
    <source>
        <dbReference type="SAM" id="MobiDB-lite"/>
    </source>
</evidence>
<organism evidence="2 3">
    <name type="scientific">Hyphomicrobium denitrificans (strain ATCC 51888 / DSM 1869 / NCIMB 11706 / TK 0415)</name>
    <dbReference type="NCBI Taxonomy" id="582899"/>
    <lineage>
        <taxon>Bacteria</taxon>
        <taxon>Pseudomonadati</taxon>
        <taxon>Pseudomonadota</taxon>
        <taxon>Alphaproteobacteria</taxon>
        <taxon>Hyphomicrobiales</taxon>
        <taxon>Hyphomicrobiaceae</taxon>
        <taxon>Hyphomicrobium</taxon>
    </lineage>
</organism>